<dbReference type="Gene3D" id="2.30.30.190">
    <property type="entry name" value="CAP Gly-rich-like domain"/>
    <property type="match status" value="1"/>
</dbReference>
<dbReference type="GO" id="GO:0005737">
    <property type="term" value="C:cytoplasm"/>
    <property type="evidence" value="ECO:0007669"/>
    <property type="project" value="UniProtKB-SubCell"/>
</dbReference>
<evidence type="ECO:0000256" key="5">
    <source>
        <dbReference type="ARBA" id="ARBA00022737"/>
    </source>
</evidence>
<keyword evidence="5" id="KW-0677">Repeat</keyword>
<organism evidence="8 9">
    <name type="scientific">Choiromyces venosus 120613-1</name>
    <dbReference type="NCBI Taxonomy" id="1336337"/>
    <lineage>
        <taxon>Eukaryota</taxon>
        <taxon>Fungi</taxon>
        <taxon>Dikarya</taxon>
        <taxon>Ascomycota</taxon>
        <taxon>Pezizomycotina</taxon>
        <taxon>Pezizomycetes</taxon>
        <taxon>Pezizales</taxon>
        <taxon>Tuberaceae</taxon>
        <taxon>Choiromyces</taxon>
    </lineage>
</organism>
<keyword evidence="9" id="KW-1185">Reference proteome</keyword>
<dbReference type="InterPro" id="IPR001611">
    <property type="entry name" value="Leu-rich_rpt"/>
</dbReference>
<dbReference type="SUPFAM" id="SSF74924">
    <property type="entry name" value="Cap-Gly domain"/>
    <property type="match status" value="1"/>
</dbReference>
<name>A0A3N4JMA1_9PEZI</name>
<dbReference type="Pfam" id="PF01302">
    <property type="entry name" value="CAP_GLY"/>
    <property type="match status" value="1"/>
</dbReference>
<dbReference type="Pfam" id="PF00560">
    <property type="entry name" value="LRR_1"/>
    <property type="match status" value="1"/>
</dbReference>
<accession>A0A3N4JMA1</accession>
<evidence type="ECO:0000313" key="8">
    <source>
        <dbReference type="EMBL" id="RPA99369.1"/>
    </source>
</evidence>
<dbReference type="PANTHER" id="PTHR15454">
    <property type="entry name" value="NISCHARIN RELATED"/>
    <property type="match status" value="1"/>
</dbReference>
<dbReference type="InterPro" id="IPR000938">
    <property type="entry name" value="CAP-Gly_domain"/>
</dbReference>
<dbReference type="Proteomes" id="UP000276215">
    <property type="component" value="Unassembled WGS sequence"/>
</dbReference>
<dbReference type="InterPro" id="IPR044079">
    <property type="entry name" value="Ubl_TBCE"/>
</dbReference>
<dbReference type="EMBL" id="ML120388">
    <property type="protein sequence ID" value="RPA99369.1"/>
    <property type="molecule type" value="Genomic_DNA"/>
</dbReference>
<protein>
    <submittedName>
        <fullName evidence="8">RNI-like protein</fullName>
    </submittedName>
</protein>
<dbReference type="SMART" id="SM01052">
    <property type="entry name" value="CAP_GLY"/>
    <property type="match status" value="1"/>
</dbReference>
<keyword evidence="6" id="KW-0143">Chaperone</keyword>
<dbReference type="Gene3D" id="3.80.10.10">
    <property type="entry name" value="Ribonuclease Inhibitor"/>
    <property type="match status" value="2"/>
</dbReference>
<dbReference type="Gene3D" id="3.10.20.90">
    <property type="entry name" value="Phosphatidylinositol 3-kinase Catalytic Subunit, Chain A, domain 1"/>
    <property type="match status" value="1"/>
</dbReference>
<comment type="similarity">
    <text evidence="2">Belongs to the TBCE family.</text>
</comment>
<keyword evidence="3" id="KW-0963">Cytoplasm</keyword>
<dbReference type="AlphaFoldDB" id="A0A3N4JMA1"/>
<feature type="domain" description="CAP-Gly" evidence="7">
    <location>
        <begin position="23"/>
        <end position="67"/>
    </location>
</feature>
<evidence type="ECO:0000256" key="2">
    <source>
        <dbReference type="ARBA" id="ARBA00006286"/>
    </source>
</evidence>
<comment type="subcellular location">
    <subcellularLocation>
        <location evidence="1">Cytoplasm</location>
    </subcellularLocation>
</comment>
<dbReference type="InterPro" id="IPR036859">
    <property type="entry name" value="CAP-Gly_dom_sf"/>
</dbReference>
<evidence type="ECO:0000256" key="6">
    <source>
        <dbReference type="ARBA" id="ARBA00023186"/>
    </source>
</evidence>
<evidence type="ECO:0000313" key="9">
    <source>
        <dbReference type="Proteomes" id="UP000276215"/>
    </source>
</evidence>
<gene>
    <name evidence="8" type="ORF">L873DRAFT_1738669</name>
</gene>
<dbReference type="PROSITE" id="PS51450">
    <property type="entry name" value="LRR"/>
    <property type="match status" value="1"/>
</dbReference>
<proteinExistence type="inferred from homology"/>
<dbReference type="SUPFAM" id="SSF52058">
    <property type="entry name" value="L domain-like"/>
    <property type="match status" value="1"/>
</dbReference>
<dbReference type="CDD" id="cd17044">
    <property type="entry name" value="Ubl_TBCE"/>
    <property type="match status" value="1"/>
</dbReference>
<dbReference type="STRING" id="1336337.A0A3N4JMA1"/>
<evidence type="ECO:0000256" key="1">
    <source>
        <dbReference type="ARBA" id="ARBA00004496"/>
    </source>
</evidence>
<sequence length="512" mass="57347">MPTFHAGQRLSYSGSLCTVRYIGPVIGTEGEWLGVEWDNVSRGKHSGEHGGKRYFEAKLPNSSTFIRTTRLPDPPVTFLEALRNKYTTEKDISFEIGKPISLSATKVFEEVGFNKILEKLGRLRELEIVLLDGMRIVRGDGAAEILDTCPSIEELDVSRNLWERLEDIGEVCRGLKMLKGLRISGNRFSSLEIVEGCPPFEGVVSLEINNTLFDWTEIVHVLQFFPKIHTLLSASNNTTEIPKSITLPHTLTTINLEQNAFTSLSSIFPLSNLSLLKKLILAHNTISTIHTPESSPVVFPSLEHLDLSFNSLGTYPLLDLLPSLFPCLTSLRISHNPLFTSIPLEEAHMLAVARTPARVTTLNYSKITEAERTNAEIYYLNRIAKEIAKVEEGMEDTILRDHKRWEELCELHGKPIIDRSTEGRKTLATRLIDLEFLPEGKDPLVKKIPKSLPISTLKGLVGRMFGIPPLKVQMEYLSPEDAGEYVPLDDEIKEIGFYIDSGEGRIKVAETA</sequence>
<dbReference type="PROSITE" id="PS50245">
    <property type="entry name" value="CAP_GLY_2"/>
    <property type="match status" value="1"/>
</dbReference>
<dbReference type="SUPFAM" id="SSF54236">
    <property type="entry name" value="Ubiquitin-like"/>
    <property type="match status" value="1"/>
</dbReference>
<evidence type="ECO:0000256" key="4">
    <source>
        <dbReference type="ARBA" id="ARBA00022614"/>
    </source>
</evidence>
<reference evidence="8 9" key="1">
    <citation type="journal article" date="2018" name="Nat. Ecol. Evol.">
        <title>Pezizomycetes genomes reveal the molecular basis of ectomycorrhizal truffle lifestyle.</title>
        <authorList>
            <person name="Murat C."/>
            <person name="Payen T."/>
            <person name="Noel B."/>
            <person name="Kuo A."/>
            <person name="Morin E."/>
            <person name="Chen J."/>
            <person name="Kohler A."/>
            <person name="Krizsan K."/>
            <person name="Balestrini R."/>
            <person name="Da Silva C."/>
            <person name="Montanini B."/>
            <person name="Hainaut M."/>
            <person name="Levati E."/>
            <person name="Barry K.W."/>
            <person name="Belfiori B."/>
            <person name="Cichocki N."/>
            <person name="Clum A."/>
            <person name="Dockter R.B."/>
            <person name="Fauchery L."/>
            <person name="Guy J."/>
            <person name="Iotti M."/>
            <person name="Le Tacon F."/>
            <person name="Lindquist E.A."/>
            <person name="Lipzen A."/>
            <person name="Malagnac F."/>
            <person name="Mello A."/>
            <person name="Molinier V."/>
            <person name="Miyauchi S."/>
            <person name="Poulain J."/>
            <person name="Riccioni C."/>
            <person name="Rubini A."/>
            <person name="Sitrit Y."/>
            <person name="Splivallo R."/>
            <person name="Traeger S."/>
            <person name="Wang M."/>
            <person name="Zifcakova L."/>
            <person name="Wipf D."/>
            <person name="Zambonelli A."/>
            <person name="Paolocci F."/>
            <person name="Nowrousian M."/>
            <person name="Ottonello S."/>
            <person name="Baldrian P."/>
            <person name="Spatafora J.W."/>
            <person name="Henrissat B."/>
            <person name="Nagy L.G."/>
            <person name="Aury J.M."/>
            <person name="Wincker P."/>
            <person name="Grigoriev I.V."/>
            <person name="Bonfante P."/>
            <person name="Martin F.M."/>
        </authorList>
    </citation>
    <scope>NUCLEOTIDE SEQUENCE [LARGE SCALE GENOMIC DNA]</scope>
    <source>
        <strain evidence="8 9">120613-1</strain>
    </source>
</reference>
<evidence type="ECO:0000259" key="7">
    <source>
        <dbReference type="PROSITE" id="PS50245"/>
    </source>
</evidence>
<dbReference type="InterPro" id="IPR032675">
    <property type="entry name" value="LRR_dom_sf"/>
</dbReference>
<evidence type="ECO:0000256" key="3">
    <source>
        <dbReference type="ARBA" id="ARBA00022490"/>
    </source>
</evidence>
<keyword evidence="4" id="KW-0433">Leucine-rich repeat</keyword>
<dbReference type="InterPro" id="IPR029071">
    <property type="entry name" value="Ubiquitin-like_domsf"/>
</dbReference>
<dbReference type="OrthoDB" id="5273213at2759"/>